<gene>
    <name evidence="1" type="ORF">WJX72_002070</name>
</gene>
<reference evidence="1 2" key="1">
    <citation type="journal article" date="2024" name="Nat. Commun.">
        <title>Phylogenomics reveals the evolutionary origins of lichenization in chlorophyte algae.</title>
        <authorList>
            <person name="Puginier C."/>
            <person name="Libourel C."/>
            <person name="Otte J."/>
            <person name="Skaloud P."/>
            <person name="Haon M."/>
            <person name="Grisel S."/>
            <person name="Petersen M."/>
            <person name="Berrin J.G."/>
            <person name="Delaux P.M."/>
            <person name="Dal Grande F."/>
            <person name="Keller J."/>
        </authorList>
    </citation>
    <scope>NUCLEOTIDE SEQUENCE [LARGE SCALE GENOMIC DNA]</scope>
    <source>
        <strain evidence="1 2">SAG 2043</strain>
    </source>
</reference>
<dbReference type="GO" id="GO:0005634">
    <property type="term" value="C:nucleus"/>
    <property type="evidence" value="ECO:0007669"/>
    <property type="project" value="TreeGrafter"/>
</dbReference>
<dbReference type="GO" id="GO:0034039">
    <property type="term" value="F:8-oxo-7,8-dihydroguanine DNA N-glycosylase activity"/>
    <property type="evidence" value="ECO:0007669"/>
    <property type="project" value="TreeGrafter"/>
</dbReference>
<comment type="caution">
    <text evidence="1">The sequence shown here is derived from an EMBL/GenBank/DDBJ whole genome shotgun (WGS) entry which is preliminary data.</text>
</comment>
<accession>A0AAW1PRC5</accession>
<evidence type="ECO:0000313" key="1">
    <source>
        <dbReference type="EMBL" id="KAK9811337.1"/>
    </source>
</evidence>
<dbReference type="EMBL" id="JALJOR010000009">
    <property type="protein sequence ID" value="KAK9811337.1"/>
    <property type="molecule type" value="Genomic_DNA"/>
</dbReference>
<dbReference type="GO" id="GO:0006285">
    <property type="term" value="P:base-excision repair, AP site formation"/>
    <property type="evidence" value="ECO:0007669"/>
    <property type="project" value="TreeGrafter"/>
</dbReference>
<name>A0AAW1PRC5_9CHLO</name>
<dbReference type="InterPro" id="IPR011257">
    <property type="entry name" value="DNA_glycosylase"/>
</dbReference>
<evidence type="ECO:0000313" key="2">
    <source>
        <dbReference type="Proteomes" id="UP001489004"/>
    </source>
</evidence>
<sequence>MRLAVDTVSLTLPSRYDPAKLGHFSAAWQLCYQAAGRYLVVKRATIRALSKATEAGLRGDGFGYRAKFITASVAALLEKHGGGSTWLQGLRTVPYAEVSEALCTLMGIGPKVAACICLFALDNTEAIRMA</sequence>
<dbReference type="SUPFAM" id="SSF48150">
    <property type="entry name" value="DNA-glycosylase"/>
    <property type="match status" value="1"/>
</dbReference>
<dbReference type="PANTHER" id="PTHR10242:SF2">
    <property type="entry name" value="N-GLYCOSYLASE_DNA LYASE"/>
    <property type="match status" value="1"/>
</dbReference>
<dbReference type="Gene3D" id="1.10.340.30">
    <property type="entry name" value="Hypothetical protein, domain 2"/>
    <property type="match status" value="1"/>
</dbReference>
<keyword evidence="2" id="KW-1185">Reference proteome</keyword>
<proteinExistence type="predicted"/>
<dbReference type="PANTHER" id="PTHR10242">
    <property type="entry name" value="8-OXOGUANINE DNA GLYCOSYLASE"/>
    <property type="match status" value="1"/>
</dbReference>
<dbReference type="Proteomes" id="UP001489004">
    <property type="component" value="Unassembled WGS sequence"/>
</dbReference>
<organism evidence="1 2">
    <name type="scientific">[Myrmecia] bisecta</name>
    <dbReference type="NCBI Taxonomy" id="41462"/>
    <lineage>
        <taxon>Eukaryota</taxon>
        <taxon>Viridiplantae</taxon>
        <taxon>Chlorophyta</taxon>
        <taxon>core chlorophytes</taxon>
        <taxon>Trebouxiophyceae</taxon>
        <taxon>Trebouxiales</taxon>
        <taxon>Trebouxiaceae</taxon>
        <taxon>Myrmecia</taxon>
    </lineage>
</organism>
<protein>
    <recommendedName>
        <fullName evidence="3">HhH-GPD domain-containing protein</fullName>
    </recommendedName>
</protein>
<evidence type="ECO:0008006" key="3">
    <source>
        <dbReference type="Google" id="ProtNLM"/>
    </source>
</evidence>
<dbReference type="AlphaFoldDB" id="A0AAW1PRC5"/>
<dbReference type="InterPro" id="IPR052054">
    <property type="entry name" value="Oxidative_DNA_repair_enzyme"/>
</dbReference>